<reference evidence="1" key="1">
    <citation type="submission" date="2021-05" db="EMBL/GenBank/DDBJ databases">
        <authorList>
            <person name="Pan Q."/>
            <person name="Jouanno E."/>
            <person name="Zahm M."/>
            <person name="Klopp C."/>
            <person name="Cabau C."/>
            <person name="Louis A."/>
            <person name="Berthelot C."/>
            <person name="Parey E."/>
            <person name="Roest Crollius H."/>
            <person name="Montfort J."/>
            <person name="Robinson-Rechavi M."/>
            <person name="Bouchez O."/>
            <person name="Lampietro C."/>
            <person name="Lopez Roques C."/>
            <person name="Donnadieu C."/>
            <person name="Postlethwait J."/>
            <person name="Bobe J."/>
            <person name="Dillon D."/>
            <person name="Chandos A."/>
            <person name="von Hippel F."/>
            <person name="Guiguen Y."/>
        </authorList>
    </citation>
    <scope>NUCLEOTIDE SEQUENCE</scope>
    <source>
        <strain evidence="1">YG-Jan2019</strain>
    </source>
</reference>
<keyword evidence="2" id="KW-1185">Reference proteome</keyword>
<dbReference type="EMBL" id="CM055763">
    <property type="protein sequence ID" value="KAJ7985176.1"/>
    <property type="molecule type" value="Genomic_DNA"/>
</dbReference>
<proteinExistence type="predicted"/>
<sequence length="191" mass="20909">MLPSTGVRASSPLSVGLLSPPPPPCTTNLPTRRIFHFNISIFMPCLREKFKVTLRRCPFLIPLPAARTCPSCLPMDKVGRRRPCQPARLVTGLVTAPLCPPLHALGRVFQLLLGKSASSCDRTPPATTLTPSQNIPSRETHSQPLAGGWVGVAVGRCQRAGWRNRHFRVLYLLSERARKKNEAFSGCPAPI</sequence>
<name>A0ACC2F1B2_DALPE</name>
<evidence type="ECO:0000313" key="2">
    <source>
        <dbReference type="Proteomes" id="UP001157502"/>
    </source>
</evidence>
<dbReference type="Proteomes" id="UP001157502">
    <property type="component" value="Chromosome 36"/>
</dbReference>
<organism evidence="1 2">
    <name type="scientific">Dallia pectoralis</name>
    <name type="common">Alaska blackfish</name>
    <dbReference type="NCBI Taxonomy" id="75939"/>
    <lineage>
        <taxon>Eukaryota</taxon>
        <taxon>Metazoa</taxon>
        <taxon>Chordata</taxon>
        <taxon>Craniata</taxon>
        <taxon>Vertebrata</taxon>
        <taxon>Euteleostomi</taxon>
        <taxon>Actinopterygii</taxon>
        <taxon>Neopterygii</taxon>
        <taxon>Teleostei</taxon>
        <taxon>Protacanthopterygii</taxon>
        <taxon>Esociformes</taxon>
        <taxon>Umbridae</taxon>
        <taxon>Dallia</taxon>
    </lineage>
</organism>
<protein>
    <submittedName>
        <fullName evidence="1">Uncharacterized protein</fullName>
    </submittedName>
</protein>
<gene>
    <name evidence="1" type="ORF">DPEC_G00349360</name>
</gene>
<accession>A0ACC2F1B2</accession>
<evidence type="ECO:0000313" key="1">
    <source>
        <dbReference type="EMBL" id="KAJ7985176.1"/>
    </source>
</evidence>
<comment type="caution">
    <text evidence="1">The sequence shown here is derived from an EMBL/GenBank/DDBJ whole genome shotgun (WGS) entry which is preliminary data.</text>
</comment>